<evidence type="ECO:0000313" key="2">
    <source>
        <dbReference type="EMBL" id="CNH80485.1"/>
    </source>
</evidence>
<organism evidence="2 3">
    <name type="scientific">Yersinia pekkanenii</name>
    <dbReference type="NCBI Taxonomy" id="1288385"/>
    <lineage>
        <taxon>Bacteria</taxon>
        <taxon>Pseudomonadati</taxon>
        <taxon>Pseudomonadota</taxon>
        <taxon>Gammaproteobacteria</taxon>
        <taxon>Enterobacterales</taxon>
        <taxon>Yersiniaceae</taxon>
        <taxon>Yersinia</taxon>
    </lineage>
</organism>
<protein>
    <submittedName>
        <fullName evidence="2">Uncharacterized protein</fullName>
    </submittedName>
</protein>
<name>A0A0T9PT70_9GAMM</name>
<sequence>MFSITAIIELIKTGFGFFQKKEQNKDELNSQNSHEQNQITMEETRNGKSWRNYMGYGCVIIIMWNYIAIPILGLFGVILPIIPLEQIFRIVFAMLGSI</sequence>
<evidence type="ECO:0000313" key="3">
    <source>
        <dbReference type="Proteomes" id="UP000045840"/>
    </source>
</evidence>
<keyword evidence="1" id="KW-1133">Transmembrane helix</keyword>
<accession>A0A0T9PT70</accession>
<keyword evidence="1" id="KW-0812">Transmembrane</keyword>
<feature type="transmembrane region" description="Helical" evidence="1">
    <location>
        <begin position="53"/>
        <end position="82"/>
    </location>
</feature>
<gene>
    <name evidence="2" type="ORF">ERS008529_02164</name>
</gene>
<dbReference type="Proteomes" id="UP000045840">
    <property type="component" value="Unassembled WGS sequence"/>
</dbReference>
<keyword evidence="1" id="KW-0472">Membrane</keyword>
<proteinExistence type="predicted"/>
<reference evidence="3" key="1">
    <citation type="submission" date="2015-03" db="EMBL/GenBank/DDBJ databases">
        <authorList>
            <consortium name="Pathogen Informatics"/>
        </authorList>
    </citation>
    <scope>NUCLEOTIDE SEQUENCE [LARGE SCALE GENOMIC DNA]</scope>
    <source>
        <strain evidence="3">A125KOH2</strain>
    </source>
</reference>
<dbReference type="AlphaFoldDB" id="A0A0T9PT70"/>
<dbReference type="EMBL" id="CQAZ01000017">
    <property type="protein sequence ID" value="CNH80485.1"/>
    <property type="molecule type" value="Genomic_DNA"/>
</dbReference>
<evidence type="ECO:0000256" key="1">
    <source>
        <dbReference type="SAM" id="Phobius"/>
    </source>
</evidence>
<dbReference type="RefSeq" id="WP_049613075.1">
    <property type="nucleotide sequence ID" value="NZ_CQAZ01000017.1"/>
</dbReference>